<protein>
    <submittedName>
        <fullName evidence="1">Uncharacterized protein</fullName>
    </submittedName>
</protein>
<evidence type="ECO:0000313" key="2">
    <source>
        <dbReference type="Proteomes" id="UP000707451"/>
    </source>
</evidence>
<accession>A0A9P8BP06</accession>
<reference evidence="1" key="1">
    <citation type="submission" date="2021-06" db="EMBL/GenBank/DDBJ databases">
        <title>Genome Sequence of Mortierella hyaline Strain SCG-10, a Cold-Adapted, Nitrate-Reducing Fungus Isolated from Soil in Minnesota, USA.</title>
        <authorList>
            <person name="Aldossari N."/>
        </authorList>
    </citation>
    <scope>NUCLEOTIDE SEQUENCE</scope>
    <source>
        <strain evidence="1">SCG-10</strain>
    </source>
</reference>
<gene>
    <name evidence="1" type="ORF">KI688_005281</name>
</gene>
<dbReference type="EMBL" id="JAHRHY010000019">
    <property type="protein sequence ID" value="KAG9062366.1"/>
    <property type="molecule type" value="Genomic_DNA"/>
</dbReference>
<organism evidence="1 2">
    <name type="scientific">Linnemannia hyalina</name>
    <dbReference type="NCBI Taxonomy" id="64524"/>
    <lineage>
        <taxon>Eukaryota</taxon>
        <taxon>Fungi</taxon>
        <taxon>Fungi incertae sedis</taxon>
        <taxon>Mucoromycota</taxon>
        <taxon>Mortierellomycotina</taxon>
        <taxon>Mortierellomycetes</taxon>
        <taxon>Mortierellales</taxon>
        <taxon>Mortierellaceae</taxon>
        <taxon>Linnemannia</taxon>
    </lineage>
</organism>
<evidence type="ECO:0000313" key="1">
    <source>
        <dbReference type="EMBL" id="KAG9062366.1"/>
    </source>
</evidence>
<comment type="caution">
    <text evidence="1">The sequence shown here is derived from an EMBL/GenBank/DDBJ whole genome shotgun (WGS) entry which is preliminary data.</text>
</comment>
<sequence length="168" mass="19080">MRNGRRNLWTEKTAFVYTPLTAEQQATIAEFPWTVMAENIRLLTDGRCGSVCGMAGYFYTTEHNVESHTIGGTFGEDLSMFSFAGASVLRLSEIQDFYSSANLTSSMSDLPYQSIVTFSWLELYGKGRTIPLEYDAQLYRPKRRLNFTPTNARSREVLWKEVAAGSWK</sequence>
<dbReference type="OrthoDB" id="2410944at2759"/>
<proteinExistence type="predicted"/>
<dbReference type="AlphaFoldDB" id="A0A9P8BP06"/>
<name>A0A9P8BP06_9FUNG</name>
<keyword evidence="2" id="KW-1185">Reference proteome</keyword>
<dbReference type="Proteomes" id="UP000707451">
    <property type="component" value="Unassembled WGS sequence"/>
</dbReference>